<protein>
    <submittedName>
        <fullName evidence="1">Uncharacterized protein</fullName>
    </submittedName>
</protein>
<keyword evidence="2" id="KW-1185">Reference proteome</keyword>
<accession>A0ACC1IHU1</accession>
<evidence type="ECO:0000313" key="1">
    <source>
        <dbReference type="EMBL" id="KAJ1895863.1"/>
    </source>
</evidence>
<comment type="caution">
    <text evidence="1">The sequence shown here is derived from an EMBL/GenBank/DDBJ whole genome shotgun (WGS) entry which is preliminary data.</text>
</comment>
<gene>
    <name evidence="1" type="ORF">LPJ66_004328</name>
</gene>
<proteinExistence type="predicted"/>
<reference evidence="1" key="1">
    <citation type="submission" date="2022-07" db="EMBL/GenBank/DDBJ databases">
        <title>Phylogenomic reconstructions and comparative analyses of Kickxellomycotina fungi.</title>
        <authorList>
            <person name="Reynolds N.K."/>
            <person name="Stajich J.E."/>
            <person name="Barry K."/>
            <person name="Grigoriev I.V."/>
            <person name="Crous P."/>
            <person name="Smith M.E."/>
        </authorList>
    </citation>
    <scope>NUCLEOTIDE SEQUENCE</scope>
    <source>
        <strain evidence="1">Benny 63K</strain>
    </source>
</reference>
<sequence>MPEPDCCYELLGHVPLFANPNFAELVQEIGLAPLGTLDEEIQRLMTIFCVVYLSSTFEAETELRECNRFIVLERNRFLVYEQEVDGPVAFHYQSRNQVMSHMRYSKTSTIRYNGRSNLRQKDGLWIGNVFFVLYFVLKSNADCLKLNNGTEDNTIVEYYETEDEE</sequence>
<organism evidence="1 2">
    <name type="scientific">Kickxella alabastrina</name>
    <dbReference type="NCBI Taxonomy" id="61397"/>
    <lineage>
        <taxon>Eukaryota</taxon>
        <taxon>Fungi</taxon>
        <taxon>Fungi incertae sedis</taxon>
        <taxon>Zoopagomycota</taxon>
        <taxon>Kickxellomycotina</taxon>
        <taxon>Kickxellomycetes</taxon>
        <taxon>Kickxellales</taxon>
        <taxon>Kickxellaceae</taxon>
        <taxon>Kickxella</taxon>
    </lineage>
</organism>
<dbReference type="Proteomes" id="UP001150581">
    <property type="component" value="Unassembled WGS sequence"/>
</dbReference>
<dbReference type="EMBL" id="JANBPG010000515">
    <property type="protein sequence ID" value="KAJ1895863.1"/>
    <property type="molecule type" value="Genomic_DNA"/>
</dbReference>
<name>A0ACC1IHU1_9FUNG</name>
<evidence type="ECO:0000313" key="2">
    <source>
        <dbReference type="Proteomes" id="UP001150581"/>
    </source>
</evidence>